<evidence type="ECO:0000313" key="4">
    <source>
        <dbReference type="Proteomes" id="UP000440713"/>
    </source>
</evidence>
<dbReference type="Gene3D" id="1.20.1440.30">
    <property type="entry name" value="Biosynthetic Protein domain"/>
    <property type="match status" value="1"/>
</dbReference>
<dbReference type="EMBL" id="VUNE01000001">
    <property type="protein sequence ID" value="MST61403.1"/>
    <property type="molecule type" value="Genomic_DNA"/>
</dbReference>
<feature type="transmembrane region" description="Helical" evidence="2">
    <location>
        <begin position="7"/>
        <end position="32"/>
    </location>
</feature>
<reference evidence="3 4" key="1">
    <citation type="submission" date="2019-08" db="EMBL/GenBank/DDBJ databases">
        <title>In-depth cultivation of the pig gut microbiome towards novel bacterial diversity and tailored functional studies.</title>
        <authorList>
            <person name="Wylensek D."/>
            <person name="Hitch T.C.A."/>
            <person name="Clavel T."/>
        </authorList>
    </citation>
    <scope>NUCLEOTIDE SEQUENCE [LARGE SCALE GENOMIC DNA]</scope>
    <source>
        <strain evidence="3 4">WCA-SAB-591-4A-A</strain>
    </source>
</reference>
<dbReference type="Pfam" id="PF05139">
    <property type="entry name" value="Erythro_esteras"/>
    <property type="match status" value="1"/>
</dbReference>
<dbReference type="Gene3D" id="3.40.1660.10">
    <property type="entry name" value="EreA-like (biosynthetic domain)"/>
    <property type="match status" value="1"/>
</dbReference>
<keyword evidence="2" id="KW-0812">Transmembrane</keyword>
<proteinExistence type="predicted"/>
<evidence type="ECO:0000256" key="1">
    <source>
        <dbReference type="SAM" id="Coils"/>
    </source>
</evidence>
<dbReference type="PANTHER" id="PTHR31299">
    <property type="entry name" value="ESTERASE, PUTATIVE (AFU_ORTHOLOGUE AFUA_1G05850)-RELATED"/>
    <property type="match status" value="1"/>
</dbReference>
<comment type="caution">
    <text evidence="3">The sequence shown here is derived from an EMBL/GenBank/DDBJ whole genome shotgun (WGS) entry which is preliminary data.</text>
</comment>
<keyword evidence="2" id="KW-1133">Transmembrane helix</keyword>
<dbReference type="Gene3D" id="3.30.1870.10">
    <property type="entry name" value="EreA-like, domain 2"/>
    <property type="match status" value="1"/>
</dbReference>
<gene>
    <name evidence="3" type="ORF">FYJ71_00205</name>
</gene>
<keyword evidence="2" id="KW-0472">Membrane</keyword>
<sequence>MKLIKKIVKVISIVLVLCILVVGIGDAIWIYAPQVMAEKKIEKMENYAKNINDIDIPNGTKVVALGEATHGNAEFQNMKLDVLKLLVEKNKVRAFALETDFGEGLMINYYIHNGVGNPKDIIKNLSFKIYHTENMENLIKWMKDYNSKVNDNEKISFYGFDMQQPEANVKYIVDYCKDNGIGNYKKVDDKLKILYNTKVKMTDKRVVEAEECLKELKEELNGLSKKAENNVPSQNKAIEKYPIDSEVILRAIECILNSIEYYRKDSTDYMSMNNMRDKCMSENVQWIQKYEEKRGNSTIMISGHNGHIGLNEKMYKSMGEHLYDIYKDKYFAIGTDYFKTECNINNIGISEERGNYKFCSADPLAAQAKRFAGTYYLDFSDINKDSGELYEVVNSDMRMGSLGEGYSFLMEFLPISNRIKQTPTKKYRAMIFVYEATPIKIIN</sequence>
<dbReference type="InterPro" id="IPR052036">
    <property type="entry name" value="Hydrolase/PRTase-associated"/>
</dbReference>
<name>A0A6N7XCX7_9FIRM</name>
<keyword evidence="4" id="KW-1185">Reference proteome</keyword>
<evidence type="ECO:0000313" key="3">
    <source>
        <dbReference type="EMBL" id="MST61403.1"/>
    </source>
</evidence>
<evidence type="ECO:0000256" key="2">
    <source>
        <dbReference type="SAM" id="Phobius"/>
    </source>
</evidence>
<accession>A0A6N7XCX7</accession>
<dbReference type="SUPFAM" id="SSF159501">
    <property type="entry name" value="EreA/ChaN-like"/>
    <property type="match status" value="1"/>
</dbReference>
<dbReference type="InterPro" id="IPR007815">
    <property type="entry name" value="Emycin_Estase"/>
</dbReference>
<dbReference type="Proteomes" id="UP000440713">
    <property type="component" value="Unassembled WGS sequence"/>
</dbReference>
<keyword evidence="1" id="KW-0175">Coiled coil</keyword>
<dbReference type="RefSeq" id="WP_154536846.1">
    <property type="nucleotide sequence ID" value="NZ_JAXFLG010000049.1"/>
</dbReference>
<dbReference type="PANTHER" id="PTHR31299:SF0">
    <property type="entry name" value="ESTERASE, PUTATIVE (AFU_ORTHOLOGUE AFUA_1G05850)-RELATED"/>
    <property type="match status" value="1"/>
</dbReference>
<dbReference type="GO" id="GO:0046677">
    <property type="term" value="P:response to antibiotic"/>
    <property type="evidence" value="ECO:0007669"/>
    <property type="project" value="InterPro"/>
</dbReference>
<feature type="coiled-coil region" evidence="1">
    <location>
        <begin position="199"/>
        <end position="230"/>
    </location>
</feature>
<protein>
    <submittedName>
        <fullName evidence="3">Erythromycin esterase family protein</fullName>
    </submittedName>
</protein>
<dbReference type="AlphaFoldDB" id="A0A6N7XCX7"/>
<dbReference type="CDD" id="cd14728">
    <property type="entry name" value="Ere-like"/>
    <property type="match status" value="1"/>
</dbReference>
<organism evidence="3 4">
    <name type="scientific">Peptostreptococcus porci</name>
    <dbReference type="NCBI Taxonomy" id="2652282"/>
    <lineage>
        <taxon>Bacteria</taxon>
        <taxon>Bacillati</taxon>
        <taxon>Bacillota</taxon>
        <taxon>Clostridia</taxon>
        <taxon>Peptostreptococcales</taxon>
        <taxon>Peptostreptococcaceae</taxon>
        <taxon>Peptostreptococcus</taxon>
    </lineage>
</organism>